<evidence type="ECO:0000313" key="2">
    <source>
        <dbReference type="EMBL" id="PWK28291.1"/>
    </source>
</evidence>
<dbReference type="RefSeq" id="WP_109741846.1">
    <property type="nucleotide sequence ID" value="NZ_QGGO01000004.1"/>
</dbReference>
<gene>
    <name evidence="2" type="ORF">LV89_01074</name>
</gene>
<keyword evidence="1" id="KW-0472">Membrane</keyword>
<accession>A0A316ECT6</accession>
<dbReference type="EMBL" id="QGGO01000004">
    <property type="protein sequence ID" value="PWK28291.1"/>
    <property type="molecule type" value="Genomic_DNA"/>
</dbReference>
<sequence length="144" mass="16584">MKKYTVVIFGILGTLALIYVIVGAVNYFTLINTIEKPLATQIHIPEGGKQTEVPEKYVIKIKLMENHEFTYKTIKSKLSNPLPIDYQAFVKEVTPLIKQIGKDNVVISLYLSEDEKYKDIVDMLDIFTKNDIKKYAILKDNERK</sequence>
<proteinExistence type="predicted"/>
<keyword evidence="1" id="KW-0812">Transmembrane</keyword>
<dbReference type="Proteomes" id="UP000245489">
    <property type="component" value="Unassembled WGS sequence"/>
</dbReference>
<keyword evidence="3" id="KW-1185">Reference proteome</keyword>
<reference evidence="2 3" key="1">
    <citation type="submission" date="2018-05" db="EMBL/GenBank/DDBJ databases">
        <title>Genomic Encyclopedia of Archaeal and Bacterial Type Strains, Phase II (KMG-II): from individual species to whole genera.</title>
        <authorList>
            <person name="Goeker M."/>
        </authorList>
    </citation>
    <scope>NUCLEOTIDE SEQUENCE [LARGE SCALE GENOMIC DNA]</scope>
    <source>
        <strain evidence="2 3">DSM 22214</strain>
    </source>
</reference>
<organism evidence="2 3">
    <name type="scientific">Arcicella aurantiaca</name>
    <dbReference type="NCBI Taxonomy" id="591202"/>
    <lineage>
        <taxon>Bacteria</taxon>
        <taxon>Pseudomonadati</taxon>
        <taxon>Bacteroidota</taxon>
        <taxon>Cytophagia</taxon>
        <taxon>Cytophagales</taxon>
        <taxon>Flectobacillaceae</taxon>
        <taxon>Arcicella</taxon>
    </lineage>
</organism>
<dbReference type="AlphaFoldDB" id="A0A316ECT6"/>
<keyword evidence="1" id="KW-1133">Transmembrane helix</keyword>
<comment type="caution">
    <text evidence="2">The sequence shown here is derived from an EMBL/GenBank/DDBJ whole genome shotgun (WGS) entry which is preliminary data.</text>
</comment>
<evidence type="ECO:0000256" key="1">
    <source>
        <dbReference type="SAM" id="Phobius"/>
    </source>
</evidence>
<feature type="transmembrane region" description="Helical" evidence="1">
    <location>
        <begin position="6"/>
        <end position="28"/>
    </location>
</feature>
<evidence type="ECO:0000313" key="3">
    <source>
        <dbReference type="Proteomes" id="UP000245489"/>
    </source>
</evidence>
<evidence type="ECO:0008006" key="4">
    <source>
        <dbReference type="Google" id="ProtNLM"/>
    </source>
</evidence>
<name>A0A316ECT6_9BACT</name>
<protein>
    <recommendedName>
        <fullName evidence="4">Biopolymer transport protein ExbD</fullName>
    </recommendedName>
</protein>